<evidence type="ECO:0000256" key="1">
    <source>
        <dbReference type="ARBA" id="ARBA00011073"/>
    </source>
</evidence>
<dbReference type="OrthoDB" id="10256524at2759"/>
<dbReference type="PROSITE" id="PS51892">
    <property type="entry name" value="SUBTILASE"/>
    <property type="match status" value="1"/>
</dbReference>
<evidence type="ECO:0000256" key="3">
    <source>
        <dbReference type="ARBA" id="ARBA00022729"/>
    </source>
</evidence>
<dbReference type="InterPro" id="IPR036852">
    <property type="entry name" value="Peptidase_S8/S53_dom_sf"/>
</dbReference>
<feature type="region of interest" description="Disordered" evidence="8">
    <location>
        <begin position="39"/>
        <end position="58"/>
    </location>
</feature>
<dbReference type="InterPro" id="IPR023828">
    <property type="entry name" value="Peptidase_S8_Ser-AS"/>
</dbReference>
<evidence type="ECO:0000256" key="5">
    <source>
        <dbReference type="ARBA" id="ARBA00022825"/>
    </source>
</evidence>
<accession>A0A9D5CCR3</accession>
<dbReference type="SUPFAM" id="SSF52743">
    <property type="entry name" value="Subtilisin-like"/>
    <property type="match status" value="1"/>
</dbReference>
<evidence type="ECO:0000256" key="7">
    <source>
        <dbReference type="RuleBase" id="RU003355"/>
    </source>
</evidence>
<keyword evidence="3 9" id="KW-0732">Signal</keyword>
<evidence type="ECO:0000256" key="2">
    <source>
        <dbReference type="ARBA" id="ARBA00022670"/>
    </source>
</evidence>
<keyword evidence="5 7" id="KW-0720">Serine protease</keyword>
<feature type="signal peptide" evidence="9">
    <location>
        <begin position="1"/>
        <end position="23"/>
    </location>
</feature>
<gene>
    <name evidence="13" type="ORF">J5N97_018751</name>
</gene>
<keyword evidence="14" id="KW-1185">Reference proteome</keyword>
<evidence type="ECO:0000259" key="10">
    <source>
        <dbReference type="Pfam" id="PF00082"/>
    </source>
</evidence>
<proteinExistence type="inferred from homology"/>
<name>A0A9D5CCR3_9LILI</name>
<dbReference type="GO" id="GO:0006508">
    <property type="term" value="P:proteolysis"/>
    <property type="evidence" value="ECO:0007669"/>
    <property type="project" value="UniProtKB-KW"/>
</dbReference>
<dbReference type="PRINTS" id="PR00723">
    <property type="entry name" value="SUBTILISIN"/>
</dbReference>
<dbReference type="EMBL" id="JAGGNH010000005">
    <property type="protein sequence ID" value="KAJ0970792.1"/>
    <property type="molecule type" value="Genomic_DNA"/>
</dbReference>
<dbReference type="Gene3D" id="3.40.50.200">
    <property type="entry name" value="Peptidase S8/S53 domain"/>
    <property type="match status" value="2"/>
</dbReference>
<dbReference type="Gene3D" id="3.30.70.80">
    <property type="entry name" value="Peptidase S8 propeptide/proteinase inhibitor I9"/>
    <property type="match status" value="1"/>
</dbReference>
<dbReference type="Pfam" id="PF05922">
    <property type="entry name" value="Inhibitor_I9"/>
    <property type="match status" value="1"/>
</dbReference>
<dbReference type="InterPro" id="IPR041469">
    <property type="entry name" value="Subtilisin-like_FN3"/>
</dbReference>
<reference evidence="13" key="2">
    <citation type="journal article" date="2022" name="Hortic Res">
        <title>The genome of Dioscorea zingiberensis sheds light on the biosynthesis, origin and evolution of the medicinally important diosgenin saponins.</title>
        <authorList>
            <person name="Li Y."/>
            <person name="Tan C."/>
            <person name="Li Z."/>
            <person name="Guo J."/>
            <person name="Li S."/>
            <person name="Chen X."/>
            <person name="Wang C."/>
            <person name="Dai X."/>
            <person name="Yang H."/>
            <person name="Song W."/>
            <person name="Hou L."/>
            <person name="Xu J."/>
            <person name="Tong Z."/>
            <person name="Xu A."/>
            <person name="Yuan X."/>
            <person name="Wang W."/>
            <person name="Yang Q."/>
            <person name="Chen L."/>
            <person name="Sun Z."/>
            <person name="Wang K."/>
            <person name="Pan B."/>
            <person name="Chen J."/>
            <person name="Bao Y."/>
            <person name="Liu F."/>
            <person name="Qi X."/>
            <person name="Gang D.R."/>
            <person name="Wen J."/>
            <person name="Li J."/>
        </authorList>
    </citation>
    <scope>NUCLEOTIDE SEQUENCE</scope>
    <source>
        <strain evidence="13">Dzin_1.0</strain>
    </source>
</reference>
<feature type="chain" id="PRO_5039128751" evidence="9">
    <location>
        <begin position="24"/>
        <end position="683"/>
    </location>
</feature>
<keyword evidence="2 7" id="KW-0645">Protease</keyword>
<feature type="domain" description="Peptidase S8/S53" evidence="10">
    <location>
        <begin position="374"/>
        <end position="500"/>
    </location>
</feature>
<reference evidence="13" key="1">
    <citation type="submission" date="2021-03" db="EMBL/GenBank/DDBJ databases">
        <authorList>
            <person name="Li Z."/>
            <person name="Yang C."/>
        </authorList>
    </citation>
    <scope>NUCLEOTIDE SEQUENCE</scope>
    <source>
        <strain evidence="13">Dzin_1.0</strain>
        <tissue evidence="13">Leaf</tissue>
    </source>
</reference>
<keyword evidence="4 7" id="KW-0378">Hydrolase</keyword>
<dbReference type="Pfam" id="PF17766">
    <property type="entry name" value="fn3_6"/>
    <property type="match status" value="1"/>
</dbReference>
<comment type="similarity">
    <text evidence="1 6 7">Belongs to the peptidase S8 family.</text>
</comment>
<dbReference type="PROSITE" id="PS00136">
    <property type="entry name" value="SUBTILASE_ASP"/>
    <property type="match status" value="1"/>
</dbReference>
<evidence type="ECO:0000256" key="4">
    <source>
        <dbReference type="ARBA" id="ARBA00022801"/>
    </source>
</evidence>
<dbReference type="InterPro" id="IPR015500">
    <property type="entry name" value="Peptidase_S8_subtilisin-rel"/>
</dbReference>
<evidence type="ECO:0000256" key="9">
    <source>
        <dbReference type="SAM" id="SignalP"/>
    </source>
</evidence>
<evidence type="ECO:0000256" key="8">
    <source>
        <dbReference type="SAM" id="MobiDB-lite"/>
    </source>
</evidence>
<evidence type="ECO:0000259" key="12">
    <source>
        <dbReference type="Pfam" id="PF17766"/>
    </source>
</evidence>
<dbReference type="InterPro" id="IPR045051">
    <property type="entry name" value="SBT"/>
</dbReference>
<dbReference type="InterPro" id="IPR000209">
    <property type="entry name" value="Peptidase_S8/S53_dom"/>
</dbReference>
<evidence type="ECO:0000256" key="6">
    <source>
        <dbReference type="PROSITE-ProRule" id="PRU01240"/>
    </source>
</evidence>
<feature type="domain" description="Inhibitor I9" evidence="11">
    <location>
        <begin position="99"/>
        <end position="174"/>
    </location>
</feature>
<dbReference type="PANTHER" id="PTHR10795">
    <property type="entry name" value="PROPROTEIN CONVERTASE SUBTILISIN/KEXIN"/>
    <property type="match status" value="1"/>
</dbReference>
<dbReference type="Proteomes" id="UP001085076">
    <property type="component" value="Miscellaneous, Linkage group lg05"/>
</dbReference>
<dbReference type="Gene3D" id="2.60.40.2310">
    <property type="match status" value="1"/>
</dbReference>
<organism evidence="13 14">
    <name type="scientific">Dioscorea zingiberensis</name>
    <dbReference type="NCBI Taxonomy" id="325984"/>
    <lineage>
        <taxon>Eukaryota</taxon>
        <taxon>Viridiplantae</taxon>
        <taxon>Streptophyta</taxon>
        <taxon>Embryophyta</taxon>
        <taxon>Tracheophyta</taxon>
        <taxon>Spermatophyta</taxon>
        <taxon>Magnoliopsida</taxon>
        <taxon>Liliopsida</taxon>
        <taxon>Dioscoreales</taxon>
        <taxon>Dioscoreaceae</taxon>
        <taxon>Dioscorea</taxon>
    </lineage>
</organism>
<sequence length="683" mass="75127">MGTASRVVIIGLLLLVCATICMASRTLPTLDRATYDNTHSLADHSGNGGGTEAATGRGGYRDGRVYGDEKWKKGKVHATRLLPIPILDDNEGNATDSKVYIVHVRKPNNTELLQFADLDNWYKSFLPNTTLDSGEPRLIYSYHRVISGFAARLTDVELKAVESMEGFVYAHQERVHIVHTTYTPTYLRLHQTWDYDLWANANFGAGKIIGVIDSGIDPDHPSFHDKNMPQKPQPPVWTGQCFWRNKCNRKLIGIRAFRHGWIPGPIRPRILASLTLGNGTEIEGESGYQPDNFTPGQLPIVYPGGLINDIKVERCDVSLHPFNVKGKLVVCWAGALEPVHAGQKVKNAGGAGMIFINGWWSGNTTSPEPHVLPVANVGFEDGKQIVDYIKSTPNPTASITFKHTQFNVRPTPAVASFSSRGPSTMNYGIIKPDVIAPGENILAAWPKLVGPSPTGTYSKFKFLSGTSMATPHVSGIVALLMNLYPNWSPERIKSALMTSSLRLNINDGKPIEDEYNHIVSANAMGSGHVVPLAAINPGLVYDLYYYDYVHYLCGAGISDYHLSTILAVSASCSQVNGIPLEQLNYPSFAVRLGSNPVTVSRVVTNVGKLDSEYQVEFDEPKRGEHCCFSPTIHHFTQKEESLRFEVTFSVNGVPPNPGVYREGQLAWVSPKNIVRSPIVVTFY</sequence>
<dbReference type="InterPro" id="IPR037045">
    <property type="entry name" value="S8pro/Inhibitor_I9_sf"/>
</dbReference>
<dbReference type="AlphaFoldDB" id="A0A9D5CCR3"/>
<dbReference type="InterPro" id="IPR023827">
    <property type="entry name" value="Peptidase_S8_Asp-AS"/>
</dbReference>
<protein>
    <submittedName>
        <fullName evidence="13">Uncharacterized protein</fullName>
    </submittedName>
</protein>
<dbReference type="PROSITE" id="PS00138">
    <property type="entry name" value="SUBTILASE_SER"/>
    <property type="match status" value="1"/>
</dbReference>
<evidence type="ECO:0000259" key="11">
    <source>
        <dbReference type="Pfam" id="PF05922"/>
    </source>
</evidence>
<feature type="domain" description="Subtilisin-like protease fibronectin type-III" evidence="12">
    <location>
        <begin position="582"/>
        <end position="680"/>
    </location>
</feature>
<dbReference type="Pfam" id="PF00082">
    <property type="entry name" value="Peptidase_S8"/>
    <property type="match status" value="1"/>
</dbReference>
<comment type="caution">
    <text evidence="6">Lacks conserved residue(s) required for the propagation of feature annotation.</text>
</comment>
<comment type="caution">
    <text evidence="13">The sequence shown here is derived from an EMBL/GenBank/DDBJ whole genome shotgun (WGS) entry which is preliminary data.</text>
</comment>
<evidence type="ECO:0000313" key="13">
    <source>
        <dbReference type="EMBL" id="KAJ0970792.1"/>
    </source>
</evidence>
<dbReference type="GO" id="GO:0004252">
    <property type="term" value="F:serine-type endopeptidase activity"/>
    <property type="evidence" value="ECO:0007669"/>
    <property type="project" value="InterPro"/>
</dbReference>
<evidence type="ECO:0000313" key="14">
    <source>
        <dbReference type="Proteomes" id="UP001085076"/>
    </source>
</evidence>
<dbReference type="InterPro" id="IPR010259">
    <property type="entry name" value="S8pro/Inhibitor_I9"/>
</dbReference>